<keyword evidence="4 8" id="KW-1003">Cell membrane</keyword>
<comment type="subcellular location">
    <subcellularLocation>
        <location evidence="1 8">Cell membrane</location>
        <topology evidence="1 8">Multi-pass membrane protein</topology>
    </subcellularLocation>
</comment>
<dbReference type="GO" id="GO:0005283">
    <property type="term" value="F:amino acid:sodium symporter activity"/>
    <property type="evidence" value="ECO:0007669"/>
    <property type="project" value="InterPro"/>
</dbReference>
<comment type="caution">
    <text evidence="10">The sequence shown here is derived from an EMBL/GenBank/DDBJ whole genome shotgun (WGS) entry which is preliminary data.</text>
</comment>
<dbReference type="PATRIC" id="fig|1618023.3.peg.2886"/>
<evidence type="ECO:0000256" key="9">
    <source>
        <dbReference type="SAM" id="SignalP"/>
    </source>
</evidence>
<dbReference type="PANTHER" id="PTHR30330">
    <property type="entry name" value="AGSS FAMILY TRANSPORTER, SODIUM-ALANINE"/>
    <property type="match status" value="1"/>
</dbReference>
<evidence type="ECO:0000256" key="3">
    <source>
        <dbReference type="ARBA" id="ARBA00022448"/>
    </source>
</evidence>
<dbReference type="Pfam" id="PF01235">
    <property type="entry name" value="Na_Ala_symp"/>
    <property type="match status" value="1"/>
</dbReference>
<feature type="signal peptide" evidence="9">
    <location>
        <begin position="1"/>
        <end position="20"/>
    </location>
</feature>
<dbReference type="Gene3D" id="1.20.1740.10">
    <property type="entry name" value="Amino acid/polyamine transporter I"/>
    <property type="match status" value="1"/>
</dbReference>
<evidence type="ECO:0000256" key="4">
    <source>
        <dbReference type="ARBA" id="ARBA00022475"/>
    </source>
</evidence>
<accession>A0A0D8ZZ49</accession>
<proteinExistence type="inferred from homology"/>
<evidence type="ECO:0000256" key="5">
    <source>
        <dbReference type="ARBA" id="ARBA00022692"/>
    </source>
</evidence>
<feature type="transmembrane region" description="Helical" evidence="8">
    <location>
        <begin position="426"/>
        <end position="445"/>
    </location>
</feature>
<feature type="transmembrane region" description="Helical" evidence="8">
    <location>
        <begin position="390"/>
        <end position="414"/>
    </location>
</feature>
<feature type="transmembrane region" description="Helical" evidence="8">
    <location>
        <begin position="457"/>
        <end position="477"/>
    </location>
</feature>
<reference evidence="10 11" key="1">
    <citation type="submission" date="2015-02" db="EMBL/GenBank/DDBJ databases">
        <title>Draft genome of a novel marine cyanobacterium (Chroococcales) isolated from South Atlantic Ocean.</title>
        <authorList>
            <person name="Rigonato J."/>
            <person name="Alvarenga D.O."/>
            <person name="Branco L.H."/>
            <person name="Varani A.M."/>
            <person name="Brandini F.P."/>
            <person name="Fiore M.F."/>
        </authorList>
    </citation>
    <scope>NUCLEOTIDE SEQUENCE [LARGE SCALE GENOMIC DNA]</scope>
    <source>
        <strain evidence="10 11">CENA595</strain>
    </source>
</reference>
<keyword evidence="11" id="KW-1185">Reference proteome</keyword>
<dbReference type="GO" id="GO:0005886">
    <property type="term" value="C:plasma membrane"/>
    <property type="evidence" value="ECO:0007669"/>
    <property type="project" value="UniProtKB-SubCell"/>
</dbReference>
<dbReference type="RefSeq" id="WP_045053917.1">
    <property type="nucleotide sequence ID" value="NZ_CAWMDP010000032.1"/>
</dbReference>
<feature type="transmembrane region" description="Helical" evidence="8">
    <location>
        <begin position="350"/>
        <end position="370"/>
    </location>
</feature>
<organism evidence="10 11">
    <name type="scientific">Aliterella atlantica CENA595</name>
    <dbReference type="NCBI Taxonomy" id="1618023"/>
    <lineage>
        <taxon>Bacteria</taxon>
        <taxon>Bacillati</taxon>
        <taxon>Cyanobacteriota</taxon>
        <taxon>Cyanophyceae</taxon>
        <taxon>Chroococcidiopsidales</taxon>
        <taxon>Aliterellaceae</taxon>
        <taxon>Aliterella</taxon>
    </lineage>
</organism>
<dbReference type="NCBIfam" id="TIGR00835">
    <property type="entry name" value="agcS"/>
    <property type="match status" value="1"/>
</dbReference>
<keyword evidence="7 8" id="KW-0472">Membrane</keyword>
<keyword evidence="8" id="KW-0769">Symport</keyword>
<keyword evidence="6 8" id="KW-1133">Transmembrane helix</keyword>
<dbReference type="OrthoDB" id="9804874at2"/>
<feature type="transmembrane region" description="Helical" evidence="8">
    <location>
        <begin position="47"/>
        <end position="71"/>
    </location>
</feature>
<evidence type="ECO:0000256" key="7">
    <source>
        <dbReference type="ARBA" id="ARBA00023136"/>
    </source>
</evidence>
<dbReference type="AlphaFoldDB" id="A0A0D8ZZ49"/>
<evidence type="ECO:0000256" key="8">
    <source>
        <dbReference type="RuleBase" id="RU363064"/>
    </source>
</evidence>
<feature type="transmembrane region" description="Helical" evidence="8">
    <location>
        <begin position="257"/>
        <end position="277"/>
    </location>
</feature>
<feature type="transmembrane region" description="Helical" evidence="8">
    <location>
        <begin position="231"/>
        <end position="250"/>
    </location>
</feature>
<evidence type="ECO:0000256" key="1">
    <source>
        <dbReference type="ARBA" id="ARBA00004651"/>
    </source>
</evidence>
<dbReference type="PRINTS" id="PR00175">
    <property type="entry name" value="NAALASMPORT"/>
</dbReference>
<feature type="transmembrane region" description="Helical" evidence="8">
    <location>
        <begin position="283"/>
        <end position="309"/>
    </location>
</feature>
<evidence type="ECO:0000256" key="2">
    <source>
        <dbReference type="ARBA" id="ARBA00009261"/>
    </source>
</evidence>
<protein>
    <submittedName>
        <fullName evidence="10">Alanine glycine permease</fullName>
    </submittedName>
</protein>
<dbReference type="Proteomes" id="UP000032452">
    <property type="component" value="Unassembled WGS sequence"/>
</dbReference>
<keyword evidence="3 8" id="KW-0813">Transport</keyword>
<keyword evidence="9" id="KW-0732">Signal</keyword>
<keyword evidence="5 8" id="KW-0812">Transmembrane</keyword>
<dbReference type="PANTHER" id="PTHR30330:SF3">
    <property type="entry name" value="TRANSCRIPTIONAL REGULATOR, LRP FAMILY"/>
    <property type="match status" value="1"/>
</dbReference>
<evidence type="ECO:0000313" key="11">
    <source>
        <dbReference type="Proteomes" id="UP000032452"/>
    </source>
</evidence>
<feature type="chain" id="PRO_5002337497" evidence="9">
    <location>
        <begin position="21"/>
        <end position="496"/>
    </location>
</feature>
<sequence length="496" mass="53203">MKRFWLLVALFTSVPATAVAAQNAVPVDFLTTIDATFATVVSALEKVIFLSIGGMPLVVLWLLAGAIFFTLRMKFINIRAFPHAINVVRGHYDNPHEPGEVTHFQALSAALSATVGLGNIAGVAIAIQLGGPGVVFWMTIVGFLGMSSKFAECTLAQMYRVNRPDGSLCGGPMHYLSRGLAEKGLRPLGKILAGMFAVFCVGGAFGGGNMFQANQSFVGVAQVLPWFQERSWLYGIILACLVGVVIIGGIRRIGAVAEILVPAMCFSYFVAALWIIFGNIAEIPAAIATIIQEAFTPTAVGGGFVGVLVQGVRRAAFDNEAGVGSAPIAHSAARTDEPVREGVVALLEPFIDTIVVSNITALVIVITGVYRNSQLDGIGMTFDAFATGISWFPFLLSLAVFLFAFSTIISWGYYGERAWAYLFGERTLRVFQVSFVIGVFVGSVVNLQSVLNFGDMMILSMAFPNLLGCFLLSGKVATALQDYMQRLQANKMPVYR</sequence>
<evidence type="ECO:0000313" key="10">
    <source>
        <dbReference type="EMBL" id="KJH72496.1"/>
    </source>
</evidence>
<dbReference type="InterPro" id="IPR001463">
    <property type="entry name" value="Na/Ala_symport"/>
</dbReference>
<dbReference type="STRING" id="1618023.UH38_06975"/>
<feature type="transmembrane region" description="Helical" evidence="8">
    <location>
        <begin position="191"/>
        <end position="211"/>
    </location>
</feature>
<name>A0A0D8ZZ49_9CYAN</name>
<feature type="transmembrane region" description="Helical" evidence="8">
    <location>
        <begin position="106"/>
        <end position="128"/>
    </location>
</feature>
<evidence type="ECO:0000256" key="6">
    <source>
        <dbReference type="ARBA" id="ARBA00022989"/>
    </source>
</evidence>
<dbReference type="EMBL" id="JYON01000005">
    <property type="protein sequence ID" value="KJH72496.1"/>
    <property type="molecule type" value="Genomic_DNA"/>
</dbReference>
<comment type="similarity">
    <text evidence="2 8">Belongs to the alanine or glycine:cation symporter (AGCS) (TC 2.A.25) family.</text>
</comment>
<gene>
    <name evidence="10" type="ORF">UH38_06975</name>
</gene>
<feature type="transmembrane region" description="Helical" evidence="8">
    <location>
        <begin position="134"/>
        <end position="151"/>
    </location>
</feature>